<dbReference type="InterPro" id="IPR003661">
    <property type="entry name" value="HisK_dim/P_dom"/>
</dbReference>
<dbReference type="PANTHER" id="PTHR45453">
    <property type="entry name" value="PHOSPHATE REGULON SENSOR PROTEIN PHOR"/>
    <property type="match status" value="1"/>
</dbReference>
<keyword evidence="5" id="KW-0808">Transferase</keyword>
<dbReference type="InterPro" id="IPR036890">
    <property type="entry name" value="HATPase_C_sf"/>
</dbReference>
<keyword evidence="8" id="KW-0472">Membrane</keyword>
<comment type="caution">
    <text evidence="10">The sequence shown here is derived from an EMBL/GenBank/DDBJ whole genome shotgun (WGS) entry which is preliminary data.</text>
</comment>
<dbReference type="RefSeq" id="WP_262066223.1">
    <property type="nucleotide sequence ID" value="NZ_JAMXOD010000010.1"/>
</dbReference>
<dbReference type="InterPro" id="IPR005467">
    <property type="entry name" value="His_kinase_dom"/>
</dbReference>
<keyword evidence="11" id="KW-1185">Reference proteome</keyword>
<evidence type="ECO:0000313" key="11">
    <source>
        <dbReference type="Proteomes" id="UP001523566"/>
    </source>
</evidence>
<dbReference type="InterPro" id="IPR003594">
    <property type="entry name" value="HATPase_dom"/>
</dbReference>
<dbReference type="GO" id="GO:0016301">
    <property type="term" value="F:kinase activity"/>
    <property type="evidence" value="ECO:0007669"/>
    <property type="project" value="UniProtKB-KW"/>
</dbReference>
<evidence type="ECO:0000256" key="4">
    <source>
        <dbReference type="ARBA" id="ARBA00022553"/>
    </source>
</evidence>
<feature type="transmembrane region" description="Helical" evidence="8">
    <location>
        <begin position="40"/>
        <end position="62"/>
    </location>
</feature>
<feature type="transmembrane region" description="Helical" evidence="8">
    <location>
        <begin position="12"/>
        <end position="34"/>
    </location>
</feature>
<protein>
    <recommendedName>
        <fullName evidence="3">histidine kinase</fullName>
        <ecNumber evidence="3">2.7.13.3</ecNumber>
    </recommendedName>
</protein>
<dbReference type="SUPFAM" id="SSF47384">
    <property type="entry name" value="Homodimeric domain of signal transducing histidine kinase"/>
    <property type="match status" value="1"/>
</dbReference>
<reference evidence="10 11" key="1">
    <citation type="journal article" date="2022" name="Genome Biol. Evol.">
        <title>Host diet, physiology and behaviors set the stage for Lachnospiraceae cladogenesis.</title>
        <authorList>
            <person name="Vera-Ponce De Leon A."/>
            <person name="Schneider M."/>
            <person name="Jahnes B.C."/>
            <person name="Sadowski V."/>
            <person name="Camuy-Velez L.A."/>
            <person name="Duan J."/>
            <person name="Sabree Z.L."/>
        </authorList>
    </citation>
    <scope>NUCLEOTIDE SEQUENCE [LARGE SCALE GENOMIC DNA]</scope>
    <source>
        <strain evidence="10 11">PAL113</strain>
    </source>
</reference>
<proteinExistence type="predicted"/>
<evidence type="ECO:0000256" key="7">
    <source>
        <dbReference type="ARBA" id="ARBA00023012"/>
    </source>
</evidence>
<dbReference type="Proteomes" id="UP001523566">
    <property type="component" value="Unassembled WGS sequence"/>
</dbReference>
<dbReference type="InterPro" id="IPR050351">
    <property type="entry name" value="BphY/WalK/GraS-like"/>
</dbReference>
<dbReference type="Pfam" id="PF02518">
    <property type="entry name" value="HATPase_c"/>
    <property type="match status" value="1"/>
</dbReference>
<dbReference type="InterPro" id="IPR036097">
    <property type="entry name" value="HisK_dim/P_sf"/>
</dbReference>
<sequence>MKKTNLTIKYMLMTASIVLIVTVINVVCVFLLLMQSNLNHALVEVLIAIPILEGIVIIYFGAKFSRKVTEPMKEVIRGVESLEDENYELLDEEGIYRDVKVKLNMLASKLKQNEIERKKTEEMRNEWISNITHDIKTPLSSIKGYAELLESYSDFTEDEIKQYGAVINEKSEYIKSLVDDLNLTIYLKDENRKLCMQKANLVTEIRNSIISILNDPIYSGREIVFESNQAVIEEEFDRKLLKRLINNIIYNALVHNSDEVKVSVEVLKMDRTHIIVKDNGRGMTEKDLENIFDKYYRGTNTSASHKGSGLGMAIVYNIVKAHGWDIGIESEIGKGTRIEIAIEKLH</sequence>
<evidence type="ECO:0000313" key="10">
    <source>
        <dbReference type="EMBL" id="MCP1102438.1"/>
    </source>
</evidence>
<keyword evidence="4" id="KW-0597">Phosphoprotein</keyword>
<dbReference type="PANTHER" id="PTHR45453:SF1">
    <property type="entry name" value="PHOSPHATE REGULON SENSOR PROTEIN PHOR"/>
    <property type="match status" value="1"/>
</dbReference>
<dbReference type="EMBL" id="JAMZFW010000010">
    <property type="protein sequence ID" value="MCP1102438.1"/>
    <property type="molecule type" value="Genomic_DNA"/>
</dbReference>
<evidence type="ECO:0000259" key="9">
    <source>
        <dbReference type="PROSITE" id="PS50109"/>
    </source>
</evidence>
<feature type="domain" description="Histidine kinase" evidence="9">
    <location>
        <begin position="130"/>
        <end position="346"/>
    </location>
</feature>
<evidence type="ECO:0000256" key="2">
    <source>
        <dbReference type="ARBA" id="ARBA00004370"/>
    </source>
</evidence>
<evidence type="ECO:0000256" key="6">
    <source>
        <dbReference type="ARBA" id="ARBA00022777"/>
    </source>
</evidence>
<name>A0ABT1E9H2_9FIRM</name>
<evidence type="ECO:0000256" key="8">
    <source>
        <dbReference type="SAM" id="Phobius"/>
    </source>
</evidence>
<comment type="subcellular location">
    <subcellularLocation>
        <location evidence="2">Membrane</location>
    </subcellularLocation>
</comment>
<dbReference type="SMART" id="SM00387">
    <property type="entry name" value="HATPase_c"/>
    <property type="match status" value="1"/>
</dbReference>
<dbReference type="EC" id="2.7.13.3" evidence="3"/>
<keyword evidence="8" id="KW-1133">Transmembrane helix</keyword>
<evidence type="ECO:0000256" key="1">
    <source>
        <dbReference type="ARBA" id="ARBA00000085"/>
    </source>
</evidence>
<keyword evidence="6 10" id="KW-0418">Kinase</keyword>
<organism evidence="10 11">
    <name type="scientific">Aequitasia blattaphilus</name>
    <dbReference type="NCBI Taxonomy" id="2949332"/>
    <lineage>
        <taxon>Bacteria</taxon>
        <taxon>Bacillati</taxon>
        <taxon>Bacillota</taxon>
        <taxon>Clostridia</taxon>
        <taxon>Lachnospirales</taxon>
        <taxon>Lachnospiraceae</taxon>
        <taxon>Aequitasia</taxon>
    </lineage>
</organism>
<dbReference type="SMART" id="SM00388">
    <property type="entry name" value="HisKA"/>
    <property type="match status" value="1"/>
</dbReference>
<dbReference type="Pfam" id="PF00512">
    <property type="entry name" value="HisKA"/>
    <property type="match status" value="1"/>
</dbReference>
<dbReference type="PRINTS" id="PR00344">
    <property type="entry name" value="BCTRLSENSOR"/>
</dbReference>
<dbReference type="CDD" id="cd00082">
    <property type="entry name" value="HisKA"/>
    <property type="match status" value="1"/>
</dbReference>
<evidence type="ECO:0000256" key="5">
    <source>
        <dbReference type="ARBA" id="ARBA00022679"/>
    </source>
</evidence>
<evidence type="ECO:0000256" key="3">
    <source>
        <dbReference type="ARBA" id="ARBA00012438"/>
    </source>
</evidence>
<dbReference type="Gene3D" id="1.10.287.130">
    <property type="match status" value="1"/>
</dbReference>
<dbReference type="SUPFAM" id="SSF55874">
    <property type="entry name" value="ATPase domain of HSP90 chaperone/DNA topoisomerase II/histidine kinase"/>
    <property type="match status" value="1"/>
</dbReference>
<dbReference type="Gene3D" id="3.30.565.10">
    <property type="entry name" value="Histidine kinase-like ATPase, C-terminal domain"/>
    <property type="match status" value="1"/>
</dbReference>
<accession>A0ABT1E9H2</accession>
<keyword evidence="8" id="KW-0812">Transmembrane</keyword>
<dbReference type="InterPro" id="IPR004358">
    <property type="entry name" value="Sig_transdc_His_kin-like_C"/>
</dbReference>
<gene>
    <name evidence="10" type="ORF">NK125_08440</name>
</gene>
<dbReference type="PROSITE" id="PS50109">
    <property type="entry name" value="HIS_KIN"/>
    <property type="match status" value="1"/>
</dbReference>
<keyword evidence="7" id="KW-0902">Two-component regulatory system</keyword>
<comment type="catalytic activity">
    <reaction evidence="1">
        <text>ATP + protein L-histidine = ADP + protein N-phospho-L-histidine.</text>
        <dbReference type="EC" id="2.7.13.3"/>
    </reaction>
</comment>